<evidence type="ECO:0000313" key="2">
    <source>
        <dbReference type="EMBL" id="CAB9527260.1"/>
    </source>
</evidence>
<name>A0A9N8HWF3_9STRA</name>
<proteinExistence type="predicted"/>
<dbReference type="InterPro" id="IPR036034">
    <property type="entry name" value="PDZ_sf"/>
</dbReference>
<dbReference type="SMART" id="SM00228">
    <property type="entry name" value="PDZ"/>
    <property type="match status" value="2"/>
</dbReference>
<evidence type="ECO:0000313" key="3">
    <source>
        <dbReference type="Proteomes" id="UP001153069"/>
    </source>
</evidence>
<protein>
    <recommendedName>
        <fullName evidence="1">PDZ domain-containing protein</fullName>
    </recommendedName>
</protein>
<accession>A0A9N8HWF3</accession>
<dbReference type="Proteomes" id="UP001153069">
    <property type="component" value="Unassembled WGS sequence"/>
</dbReference>
<reference evidence="2" key="1">
    <citation type="submission" date="2020-06" db="EMBL/GenBank/DDBJ databases">
        <authorList>
            <consortium name="Plant Systems Biology data submission"/>
        </authorList>
    </citation>
    <scope>NUCLEOTIDE SEQUENCE</scope>
    <source>
        <strain evidence="2">D6</strain>
    </source>
</reference>
<feature type="domain" description="PDZ" evidence="1">
    <location>
        <begin position="112"/>
        <end position="193"/>
    </location>
</feature>
<dbReference type="CDD" id="cd00136">
    <property type="entry name" value="PDZ_canonical"/>
    <property type="match status" value="2"/>
</dbReference>
<dbReference type="EMBL" id="CAICTM010001965">
    <property type="protein sequence ID" value="CAB9527260.1"/>
    <property type="molecule type" value="Genomic_DNA"/>
</dbReference>
<evidence type="ECO:0000259" key="1">
    <source>
        <dbReference type="PROSITE" id="PS50106"/>
    </source>
</evidence>
<sequence length="193" mass="20204">MCKVDNNSPTVIAPGVGQPRLYTGGFVKETQDEMTGVTLGQQRCGKIVITKIHPDSLAFRANTSLKPGMQVVSVNTTPVTPQMNCQDAANLLKAAVGDVTITAVTPTKNATTVSFVKSTPDMPSGLVFGRACKSNKVVISRVLPGSVVAQQAPQLKKGMQVKSINNTLVHSGMSVEEVANLVKQASGVVTITA</sequence>
<keyword evidence="3" id="KW-1185">Reference proteome</keyword>
<dbReference type="PROSITE" id="PS50106">
    <property type="entry name" value="PDZ"/>
    <property type="match status" value="2"/>
</dbReference>
<dbReference type="Pfam" id="PF00595">
    <property type="entry name" value="PDZ"/>
    <property type="match status" value="1"/>
</dbReference>
<dbReference type="AlphaFoldDB" id="A0A9N8HWF3"/>
<dbReference type="InterPro" id="IPR001478">
    <property type="entry name" value="PDZ"/>
</dbReference>
<dbReference type="Gene3D" id="2.30.42.10">
    <property type="match status" value="2"/>
</dbReference>
<gene>
    <name evidence="2" type="ORF">SEMRO_1967_G308330.1</name>
</gene>
<organism evidence="2 3">
    <name type="scientific">Seminavis robusta</name>
    <dbReference type="NCBI Taxonomy" id="568900"/>
    <lineage>
        <taxon>Eukaryota</taxon>
        <taxon>Sar</taxon>
        <taxon>Stramenopiles</taxon>
        <taxon>Ochrophyta</taxon>
        <taxon>Bacillariophyta</taxon>
        <taxon>Bacillariophyceae</taxon>
        <taxon>Bacillariophycidae</taxon>
        <taxon>Naviculales</taxon>
        <taxon>Naviculaceae</taxon>
        <taxon>Seminavis</taxon>
    </lineage>
</organism>
<comment type="caution">
    <text evidence="2">The sequence shown here is derived from an EMBL/GenBank/DDBJ whole genome shotgun (WGS) entry which is preliminary data.</text>
</comment>
<dbReference type="SUPFAM" id="SSF50156">
    <property type="entry name" value="PDZ domain-like"/>
    <property type="match status" value="2"/>
</dbReference>
<feature type="domain" description="PDZ" evidence="1">
    <location>
        <begin position="28"/>
        <end position="107"/>
    </location>
</feature>